<organism evidence="13 14">
    <name type="scientific">Clostridium oryzae</name>
    <dbReference type="NCBI Taxonomy" id="1450648"/>
    <lineage>
        <taxon>Bacteria</taxon>
        <taxon>Bacillati</taxon>
        <taxon>Bacillota</taxon>
        <taxon>Clostridia</taxon>
        <taxon>Eubacteriales</taxon>
        <taxon>Clostridiaceae</taxon>
        <taxon>Clostridium</taxon>
    </lineage>
</organism>
<dbReference type="AlphaFoldDB" id="A0A1V4IVY8"/>
<dbReference type="OrthoDB" id="324626at2"/>
<dbReference type="GO" id="GO:0000160">
    <property type="term" value="P:phosphorelay signal transduction system"/>
    <property type="evidence" value="ECO:0007669"/>
    <property type="project" value="UniProtKB-KW"/>
</dbReference>
<dbReference type="InterPro" id="IPR020449">
    <property type="entry name" value="Tscrpt_reg_AraC-type_HTH"/>
</dbReference>
<dbReference type="STRING" id="1450648.CLORY_07660"/>
<evidence type="ECO:0000256" key="10">
    <source>
        <dbReference type="PROSITE-ProRule" id="PRU00169"/>
    </source>
</evidence>
<evidence type="ECO:0000313" key="13">
    <source>
        <dbReference type="EMBL" id="OPJ64201.1"/>
    </source>
</evidence>
<accession>A0A1V4IVY8</accession>
<dbReference type="Gene3D" id="3.40.50.2300">
    <property type="match status" value="1"/>
</dbReference>
<evidence type="ECO:0000256" key="2">
    <source>
        <dbReference type="ARBA" id="ARBA00018672"/>
    </source>
</evidence>
<evidence type="ECO:0000256" key="9">
    <source>
        <dbReference type="ARBA" id="ARBA00024867"/>
    </source>
</evidence>
<dbReference type="SUPFAM" id="SSF52172">
    <property type="entry name" value="CheY-like"/>
    <property type="match status" value="1"/>
</dbReference>
<dbReference type="InterPro" id="IPR001789">
    <property type="entry name" value="Sig_transdc_resp-reg_receiver"/>
</dbReference>
<dbReference type="InterPro" id="IPR051552">
    <property type="entry name" value="HptR"/>
</dbReference>
<keyword evidence="7" id="KW-0238">DNA-binding</keyword>
<evidence type="ECO:0000256" key="6">
    <source>
        <dbReference type="ARBA" id="ARBA00023015"/>
    </source>
</evidence>
<dbReference type="PROSITE" id="PS50110">
    <property type="entry name" value="RESPONSE_REGULATORY"/>
    <property type="match status" value="1"/>
</dbReference>
<dbReference type="SUPFAM" id="SSF46689">
    <property type="entry name" value="Homeodomain-like"/>
    <property type="match status" value="2"/>
</dbReference>
<dbReference type="CDD" id="cd17536">
    <property type="entry name" value="REC_YesN-like"/>
    <property type="match status" value="1"/>
</dbReference>
<dbReference type="Pfam" id="PF12833">
    <property type="entry name" value="HTH_18"/>
    <property type="match status" value="1"/>
</dbReference>
<keyword evidence="5" id="KW-0902">Two-component regulatory system</keyword>
<dbReference type="Pfam" id="PF00072">
    <property type="entry name" value="Response_reg"/>
    <property type="match status" value="1"/>
</dbReference>
<dbReference type="Proteomes" id="UP000190080">
    <property type="component" value="Unassembled WGS sequence"/>
</dbReference>
<dbReference type="PRINTS" id="PR00032">
    <property type="entry name" value="HTHARAC"/>
</dbReference>
<dbReference type="EMBL" id="MZGV01000005">
    <property type="protein sequence ID" value="OPJ64201.1"/>
    <property type="molecule type" value="Genomic_DNA"/>
</dbReference>
<name>A0A1V4IVY8_9CLOT</name>
<comment type="subcellular location">
    <subcellularLocation>
        <location evidence="1">Cytoplasm</location>
    </subcellularLocation>
</comment>
<keyword evidence="8" id="KW-0804">Transcription</keyword>
<dbReference type="SMART" id="SM00448">
    <property type="entry name" value="REC"/>
    <property type="match status" value="1"/>
</dbReference>
<protein>
    <recommendedName>
        <fullName evidence="2">Stage 0 sporulation protein A homolog</fullName>
    </recommendedName>
</protein>
<dbReference type="Gene3D" id="1.10.10.60">
    <property type="entry name" value="Homeodomain-like"/>
    <property type="match status" value="2"/>
</dbReference>
<evidence type="ECO:0000256" key="7">
    <source>
        <dbReference type="ARBA" id="ARBA00023125"/>
    </source>
</evidence>
<dbReference type="PROSITE" id="PS01124">
    <property type="entry name" value="HTH_ARAC_FAMILY_2"/>
    <property type="match status" value="1"/>
</dbReference>
<dbReference type="PANTHER" id="PTHR42713:SF3">
    <property type="entry name" value="TRANSCRIPTIONAL REGULATORY PROTEIN HPTR"/>
    <property type="match status" value="1"/>
</dbReference>
<dbReference type="PANTHER" id="PTHR42713">
    <property type="entry name" value="HISTIDINE KINASE-RELATED"/>
    <property type="match status" value="1"/>
</dbReference>
<feature type="modified residue" description="4-aspartylphosphate" evidence="10">
    <location>
        <position position="55"/>
    </location>
</feature>
<sequence>MYRVLIVDDDRLVRQGIISMMPWEKYGMVVVGEAQNGERALEFLKQTPVDLLFVDLDMPVMDGISLMEKSLEFNPKLLFVVLTFHEDFHYVQSALRIGALDYISKLEMESTDCDELLKRISQKVEGIMPKTNIKPDNNAKLRLTKVHNLHTVDEKEWDYLVKKWNEMYWIYDDTTFEELCSSTRELGISIWRVAQVLLHLTSEAEKNICSVGKEVPEYDNLDDFFQWLTAFREDLYKKASEETNLDKLQLCIIKAVIYVKENLGMQLNVEEITQIVNLSRSYFSINFKKYTGMSFKEFVRQERIKAAKILLVEKDTLVADIAQDIGYEDVNYFIRVFCGLTGMTPGEYRKQNLRKCN</sequence>
<reference evidence="13 14" key="1">
    <citation type="submission" date="2017-03" db="EMBL/GenBank/DDBJ databases">
        <title>Genome sequence of Clostridium oryzae DSM 28571.</title>
        <authorList>
            <person name="Poehlein A."/>
            <person name="Daniel R."/>
        </authorList>
    </citation>
    <scope>NUCLEOTIDE SEQUENCE [LARGE SCALE GENOMIC DNA]</scope>
    <source>
        <strain evidence="13 14">DSM 28571</strain>
    </source>
</reference>
<keyword evidence="4 10" id="KW-0597">Phosphoprotein</keyword>
<keyword evidence="14" id="KW-1185">Reference proteome</keyword>
<dbReference type="GO" id="GO:0003700">
    <property type="term" value="F:DNA-binding transcription factor activity"/>
    <property type="evidence" value="ECO:0007669"/>
    <property type="project" value="InterPro"/>
</dbReference>
<dbReference type="GO" id="GO:0005737">
    <property type="term" value="C:cytoplasm"/>
    <property type="evidence" value="ECO:0007669"/>
    <property type="project" value="UniProtKB-SubCell"/>
</dbReference>
<proteinExistence type="predicted"/>
<evidence type="ECO:0000256" key="1">
    <source>
        <dbReference type="ARBA" id="ARBA00004496"/>
    </source>
</evidence>
<dbReference type="InterPro" id="IPR018060">
    <property type="entry name" value="HTH_AraC"/>
</dbReference>
<evidence type="ECO:0000256" key="3">
    <source>
        <dbReference type="ARBA" id="ARBA00022490"/>
    </source>
</evidence>
<dbReference type="InterPro" id="IPR011006">
    <property type="entry name" value="CheY-like_superfamily"/>
</dbReference>
<evidence type="ECO:0000256" key="4">
    <source>
        <dbReference type="ARBA" id="ARBA00022553"/>
    </source>
</evidence>
<feature type="domain" description="Response regulatory" evidence="12">
    <location>
        <begin position="3"/>
        <end position="120"/>
    </location>
</feature>
<evidence type="ECO:0000256" key="8">
    <source>
        <dbReference type="ARBA" id="ARBA00023163"/>
    </source>
</evidence>
<evidence type="ECO:0000259" key="12">
    <source>
        <dbReference type="PROSITE" id="PS50110"/>
    </source>
</evidence>
<evidence type="ECO:0000259" key="11">
    <source>
        <dbReference type="PROSITE" id="PS01124"/>
    </source>
</evidence>
<gene>
    <name evidence="13" type="primary">btr_3</name>
    <name evidence="13" type="ORF">CLORY_07660</name>
</gene>
<keyword evidence="6" id="KW-0805">Transcription regulation</keyword>
<dbReference type="RefSeq" id="WP_079422204.1">
    <property type="nucleotide sequence ID" value="NZ_MZGV01000005.1"/>
</dbReference>
<dbReference type="InterPro" id="IPR009057">
    <property type="entry name" value="Homeodomain-like_sf"/>
</dbReference>
<comment type="caution">
    <text evidence="13">The sequence shown here is derived from an EMBL/GenBank/DDBJ whole genome shotgun (WGS) entry which is preliminary data.</text>
</comment>
<dbReference type="SMART" id="SM00342">
    <property type="entry name" value="HTH_ARAC"/>
    <property type="match status" value="1"/>
</dbReference>
<keyword evidence="3" id="KW-0963">Cytoplasm</keyword>
<feature type="domain" description="HTH araC/xylS-type" evidence="11">
    <location>
        <begin position="253"/>
        <end position="351"/>
    </location>
</feature>
<dbReference type="GO" id="GO:0043565">
    <property type="term" value="F:sequence-specific DNA binding"/>
    <property type="evidence" value="ECO:0007669"/>
    <property type="project" value="InterPro"/>
</dbReference>
<evidence type="ECO:0000313" key="14">
    <source>
        <dbReference type="Proteomes" id="UP000190080"/>
    </source>
</evidence>
<evidence type="ECO:0000256" key="5">
    <source>
        <dbReference type="ARBA" id="ARBA00023012"/>
    </source>
</evidence>
<comment type="function">
    <text evidence="9">May play the central regulatory role in sporulation. It may be an element of the effector pathway responsible for the activation of sporulation genes in response to nutritional stress. Spo0A may act in concert with spo0H (a sigma factor) to control the expression of some genes that are critical to the sporulation process.</text>
</comment>